<reference evidence="4" key="4">
    <citation type="submission" date="2023-08" db="EMBL/GenBank/DDBJ databases">
        <authorList>
            <person name="Guima S.E.S."/>
            <person name="Martins L.F."/>
            <person name="Silva A.M."/>
            <person name="Setubal J.C."/>
        </authorList>
    </citation>
    <scope>NUCLEOTIDE SEQUENCE</scope>
    <source>
        <strain evidence="4">ZC4RG45</strain>
    </source>
</reference>
<organism evidence="5">
    <name type="scientific">Thermocrispum agreste</name>
    <dbReference type="NCBI Taxonomy" id="37925"/>
    <lineage>
        <taxon>Bacteria</taxon>
        <taxon>Bacillati</taxon>
        <taxon>Actinomycetota</taxon>
        <taxon>Actinomycetes</taxon>
        <taxon>Pseudonocardiales</taxon>
        <taxon>Pseudonocardiaceae</taxon>
        <taxon>Thermocrispum</taxon>
    </lineage>
</organism>
<reference evidence="4 6" key="3">
    <citation type="journal article" date="2021" name="BMC Genomics">
        <title>Genome-resolved metagenome and metatranscriptome analyses of thermophilic composting reveal key bacterial players and their metabolic interactions.</title>
        <authorList>
            <person name="Braga L.P.P."/>
            <person name="Pereira R.V."/>
            <person name="Martins L.F."/>
            <person name="Moura L.M.S."/>
            <person name="Sanchez F.B."/>
            <person name="Patane J.S.L."/>
            <person name="da Silva A.M."/>
            <person name="Setubal J.C."/>
        </authorList>
    </citation>
    <scope>NUCLEOTIDE SEQUENCE [LARGE SCALE GENOMIC DNA]</scope>
    <source>
        <strain evidence="4">ZC4RG45</strain>
    </source>
</reference>
<dbReference type="NCBIfam" id="NF038402">
    <property type="entry name" value="TroA_like"/>
    <property type="match status" value="1"/>
</dbReference>
<dbReference type="PANTHER" id="PTHR30535">
    <property type="entry name" value="VITAMIN B12-BINDING PROTEIN"/>
    <property type="match status" value="1"/>
</dbReference>
<keyword evidence="2" id="KW-0732">Signal</keyword>
<dbReference type="InterPro" id="IPR002491">
    <property type="entry name" value="ABC_transptr_periplasmic_BD"/>
</dbReference>
<evidence type="ECO:0000256" key="1">
    <source>
        <dbReference type="ARBA" id="ARBA00008814"/>
    </source>
</evidence>
<dbReference type="PROSITE" id="PS50983">
    <property type="entry name" value="FE_B12_PBP"/>
    <property type="match status" value="1"/>
</dbReference>
<dbReference type="Gene3D" id="3.40.50.1980">
    <property type="entry name" value="Nitrogenase molybdenum iron protein domain"/>
    <property type="match status" value="2"/>
</dbReference>
<sequence length="310" mass="33114">MRRVAAAVSVLALTIAGCADREGDSRSASAADSGFPLTVTTPDGGKLTLESKPERIVSLSPTATEMLYAVGAGDQVVAVDDQSNYPKDAPRTKLSGLTPSPDKISDYAPDLVVIDNDVDNLSATLDKIGTKTLILPAAKTLDDAYAQFELVGKVTGHPDEGKDLADRTKREIEKIVADAPKPADPLTYYHELDQTYYTVTSETFIGQVYALFGLRNIADGDDPSAHGGYPQLSAEKIIEADPDLIFLADTICCGQSPETVRKRPGWDTLTAVRNGHVIALDDDIASRWSPRIVDLVRTIADAVEKVEGAG</sequence>
<dbReference type="PROSITE" id="PS51257">
    <property type="entry name" value="PROKAR_LIPOPROTEIN"/>
    <property type="match status" value="1"/>
</dbReference>
<proteinExistence type="inferred from homology"/>
<comment type="caution">
    <text evidence="5">The sequence shown here is derived from an EMBL/GenBank/DDBJ whole genome shotgun (WGS) entry which is preliminary data.</text>
</comment>
<gene>
    <name evidence="4" type="ORF">DIU77_010325</name>
    <name evidence="5" type="ORF">DIU77_04945</name>
</gene>
<dbReference type="EMBL" id="QGUI01000131">
    <property type="protein sequence ID" value="PZM99829.1"/>
    <property type="molecule type" value="Genomic_DNA"/>
</dbReference>
<evidence type="ECO:0000313" key="4">
    <source>
        <dbReference type="EMBL" id="MFO7192623.1"/>
    </source>
</evidence>
<dbReference type="Proteomes" id="UP000249324">
    <property type="component" value="Unassembled WGS sequence"/>
</dbReference>
<dbReference type="GO" id="GO:0071281">
    <property type="term" value="P:cellular response to iron ion"/>
    <property type="evidence" value="ECO:0007669"/>
    <property type="project" value="TreeGrafter"/>
</dbReference>
<evidence type="ECO:0000313" key="5">
    <source>
        <dbReference type="EMBL" id="PZM99829.1"/>
    </source>
</evidence>
<reference evidence="4" key="1">
    <citation type="submission" date="2018-05" db="EMBL/GenBank/DDBJ databases">
        <authorList>
            <person name="Moura L."/>
            <person name="Setubal J.C."/>
        </authorList>
    </citation>
    <scope>NUCLEOTIDE SEQUENCE</scope>
    <source>
        <strain evidence="4">ZC4RG45</strain>
    </source>
</reference>
<dbReference type="STRING" id="1111738.GCA_000427905_00738"/>
<dbReference type="Pfam" id="PF01497">
    <property type="entry name" value="Peripla_BP_2"/>
    <property type="match status" value="1"/>
</dbReference>
<dbReference type="CDD" id="cd01143">
    <property type="entry name" value="YvrC"/>
    <property type="match status" value="1"/>
</dbReference>
<evidence type="ECO:0000259" key="3">
    <source>
        <dbReference type="PROSITE" id="PS50983"/>
    </source>
</evidence>
<evidence type="ECO:0000256" key="2">
    <source>
        <dbReference type="ARBA" id="ARBA00022729"/>
    </source>
</evidence>
<dbReference type="SUPFAM" id="SSF53807">
    <property type="entry name" value="Helical backbone' metal receptor"/>
    <property type="match status" value="1"/>
</dbReference>
<reference evidence="5" key="2">
    <citation type="submission" date="2018-05" db="EMBL/GenBank/DDBJ databases">
        <authorList>
            <person name="Lanie J.A."/>
            <person name="Ng W.-L."/>
            <person name="Kazmierczak K.M."/>
            <person name="Andrzejewski T.M."/>
            <person name="Davidsen T.M."/>
            <person name="Wayne K.J."/>
            <person name="Tettelin H."/>
            <person name="Glass J.I."/>
            <person name="Rusch D."/>
            <person name="Podicherti R."/>
            <person name="Tsui H.-C.T."/>
            <person name="Winkler M.E."/>
        </authorList>
    </citation>
    <scope>NUCLEOTIDE SEQUENCE</scope>
    <source>
        <strain evidence="5">ZC4RG45</strain>
    </source>
</reference>
<dbReference type="AlphaFoldDB" id="A0A2W4LFI5"/>
<dbReference type="PANTHER" id="PTHR30535:SF34">
    <property type="entry name" value="MOLYBDATE-BINDING PROTEIN MOLA"/>
    <property type="match status" value="1"/>
</dbReference>
<accession>A0A2W4LFI5</accession>
<evidence type="ECO:0000313" key="6">
    <source>
        <dbReference type="Proteomes" id="UP000249324"/>
    </source>
</evidence>
<dbReference type="InterPro" id="IPR050902">
    <property type="entry name" value="ABC_Transporter_SBP"/>
</dbReference>
<dbReference type="EMBL" id="QGUI02000114">
    <property type="protein sequence ID" value="MFO7192623.1"/>
    <property type="molecule type" value="Genomic_DNA"/>
</dbReference>
<name>A0A2W4LFI5_9PSEU</name>
<feature type="domain" description="Fe/B12 periplasmic-binding" evidence="3">
    <location>
        <begin position="55"/>
        <end position="307"/>
    </location>
</feature>
<comment type="similarity">
    <text evidence="1">Belongs to the bacterial solute-binding protein 8 family.</text>
</comment>
<protein>
    <submittedName>
        <fullName evidence="5">ABC transporter substrate-binding protein</fullName>
    </submittedName>
</protein>
<dbReference type="InterPro" id="IPR054828">
    <property type="entry name" value="Vit_B12_bind_prot"/>
</dbReference>